<evidence type="ECO:0000256" key="8">
    <source>
        <dbReference type="ARBA" id="ARBA00029745"/>
    </source>
</evidence>
<dbReference type="AlphaFoldDB" id="A0A4S4C720"/>
<keyword evidence="15" id="KW-1185">Reference proteome</keyword>
<accession>A0A4S4C720</accession>
<dbReference type="GO" id="GO:0030366">
    <property type="term" value="F:molybdopterin synthase activity"/>
    <property type="evidence" value="ECO:0007669"/>
    <property type="project" value="UniProtKB-EC"/>
</dbReference>
<dbReference type="Proteomes" id="UP000310636">
    <property type="component" value="Unassembled WGS sequence"/>
</dbReference>
<comment type="catalytic activity">
    <reaction evidence="12">
        <text>2 [molybdopterin-synthase sulfur-carrier protein]-C-terminal-Gly-aminoethanethioate + cyclic pyranopterin phosphate + H2O = molybdopterin + 2 [molybdopterin-synthase sulfur-carrier protein]-C-terminal Gly-Gly + 2 H(+)</text>
        <dbReference type="Rhea" id="RHEA:26333"/>
        <dbReference type="Rhea" id="RHEA-COMP:12202"/>
        <dbReference type="Rhea" id="RHEA-COMP:19907"/>
        <dbReference type="ChEBI" id="CHEBI:15377"/>
        <dbReference type="ChEBI" id="CHEBI:15378"/>
        <dbReference type="ChEBI" id="CHEBI:58698"/>
        <dbReference type="ChEBI" id="CHEBI:59648"/>
        <dbReference type="ChEBI" id="CHEBI:90778"/>
        <dbReference type="ChEBI" id="CHEBI:232372"/>
        <dbReference type="EC" id="2.8.1.12"/>
    </reaction>
</comment>
<organism evidence="14 15">
    <name type="scientific">Cohnella fermenti</name>
    <dbReference type="NCBI Taxonomy" id="2565925"/>
    <lineage>
        <taxon>Bacteria</taxon>
        <taxon>Bacillati</taxon>
        <taxon>Bacillota</taxon>
        <taxon>Bacilli</taxon>
        <taxon>Bacillales</taxon>
        <taxon>Paenibacillaceae</taxon>
        <taxon>Cohnella</taxon>
    </lineage>
</organism>
<evidence type="ECO:0000256" key="2">
    <source>
        <dbReference type="ARBA" id="ARBA00005426"/>
    </source>
</evidence>
<dbReference type="Pfam" id="PF02597">
    <property type="entry name" value="ThiS"/>
    <property type="match status" value="1"/>
</dbReference>
<sequence length="250" mass="27382">MRTWTIALFAGLAERLQSRALSLDYDEEAMTAAELKSRLKELYPDHAGLIAVSFVACNRTFAADDAVLRRSDELAMIPPVSGGSGDDGSAAQPDEPTGGRYTIMEDVLDAEAVQRQVAHPDHGASLLFIGTTREWTAGSRTLTLEYEAYVPMALQAMETIGEEIAQRWPGALVSIHHRIGRVDIGEASVIIGVSASHRADAYAASRYAIDRLKMTVPIWKKEVYEDGSEWKGHQTGPWNPLAPLPEFESN</sequence>
<dbReference type="RefSeq" id="WP_136368367.1">
    <property type="nucleotide sequence ID" value="NZ_SSOB01000003.1"/>
</dbReference>
<evidence type="ECO:0000256" key="9">
    <source>
        <dbReference type="ARBA" id="ARBA00030407"/>
    </source>
</evidence>
<dbReference type="CDD" id="cd00754">
    <property type="entry name" value="Ubl_MoaD"/>
    <property type="match status" value="1"/>
</dbReference>
<evidence type="ECO:0000313" key="15">
    <source>
        <dbReference type="Proteomes" id="UP000310636"/>
    </source>
</evidence>
<dbReference type="PANTHER" id="PTHR23404">
    <property type="entry name" value="MOLYBDOPTERIN SYNTHASE RELATED"/>
    <property type="match status" value="1"/>
</dbReference>
<dbReference type="InterPro" id="IPR016155">
    <property type="entry name" value="Mopterin_synth/thiamin_S_b"/>
</dbReference>
<evidence type="ECO:0000256" key="5">
    <source>
        <dbReference type="ARBA" id="ARBA00022679"/>
    </source>
</evidence>
<protein>
    <recommendedName>
        <fullName evidence="4">Molybdopterin synthase catalytic subunit</fullName>
        <ecNumber evidence="3">2.8.1.12</ecNumber>
    </recommendedName>
    <alternativeName>
        <fullName evidence="10">MPT synthase subunit 2</fullName>
    </alternativeName>
    <alternativeName>
        <fullName evidence="8">Molybdenum cofactor biosynthesis protein E</fullName>
    </alternativeName>
    <alternativeName>
        <fullName evidence="9">Molybdopterin-converting factor large subunit</fullName>
    </alternativeName>
    <alternativeName>
        <fullName evidence="11">Molybdopterin-converting factor subunit 2</fullName>
    </alternativeName>
</protein>
<evidence type="ECO:0000256" key="11">
    <source>
        <dbReference type="ARBA" id="ARBA00032474"/>
    </source>
</evidence>
<evidence type="ECO:0000256" key="6">
    <source>
        <dbReference type="ARBA" id="ARBA00023150"/>
    </source>
</evidence>
<dbReference type="InterPro" id="IPR012675">
    <property type="entry name" value="Beta-grasp_dom_sf"/>
</dbReference>
<dbReference type="EC" id="2.8.1.12" evidence="3"/>
<evidence type="ECO:0000256" key="10">
    <source>
        <dbReference type="ARBA" id="ARBA00030781"/>
    </source>
</evidence>
<evidence type="ECO:0000256" key="4">
    <source>
        <dbReference type="ARBA" id="ARBA00013858"/>
    </source>
</evidence>
<evidence type="ECO:0000256" key="1">
    <source>
        <dbReference type="ARBA" id="ARBA00005046"/>
    </source>
</evidence>
<evidence type="ECO:0000313" key="14">
    <source>
        <dbReference type="EMBL" id="THF83738.1"/>
    </source>
</evidence>
<dbReference type="Pfam" id="PF02391">
    <property type="entry name" value="MoaE"/>
    <property type="match status" value="1"/>
</dbReference>
<dbReference type="FunFam" id="3.90.1170.40:FF:000003">
    <property type="entry name" value="Molybdopterin converting factor subunit 2"/>
    <property type="match status" value="1"/>
</dbReference>
<dbReference type="Gene3D" id="3.10.20.30">
    <property type="match status" value="1"/>
</dbReference>
<dbReference type="GO" id="GO:0006777">
    <property type="term" value="P:Mo-molybdopterin cofactor biosynthetic process"/>
    <property type="evidence" value="ECO:0007669"/>
    <property type="project" value="UniProtKB-KW"/>
</dbReference>
<dbReference type="Gene3D" id="3.90.1170.40">
    <property type="entry name" value="Molybdopterin biosynthesis MoaE subunit"/>
    <property type="match status" value="1"/>
</dbReference>
<dbReference type="SUPFAM" id="SSF54285">
    <property type="entry name" value="MoaD/ThiS"/>
    <property type="match status" value="1"/>
</dbReference>
<dbReference type="InterPro" id="IPR036563">
    <property type="entry name" value="MoaE_sf"/>
</dbReference>
<evidence type="ECO:0000256" key="13">
    <source>
        <dbReference type="SAM" id="MobiDB-lite"/>
    </source>
</evidence>
<dbReference type="OrthoDB" id="9803224at2"/>
<evidence type="ECO:0000256" key="12">
    <source>
        <dbReference type="ARBA" id="ARBA00049878"/>
    </source>
</evidence>
<dbReference type="InterPro" id="IPR003749">
    <property type="entry name" value="ThiS/MoaD-like"/>
</dbReference>
<dbReference type="InterPro" id="IPR003448">
    <property type="entry name" value="Mopterin_biosynth_MoaE"/>
</dbReference>
<keyword evidence="6" id="KW-0501">Molybdenum cofactor biosynthesis</keyword>
<evidence type="ECO:0000256" key="7">
    <source>
        <dbReference type="ARBA" id="ARBA00026066"/>
    </source>
</evidence>
<name>A0A4S4C720_9BACL</name>
<comment type="caution">
    <text evidence="14">The sequence shown here is derived from an EMBL/GenBank/DDBJ whole genome shotgun (WGS) entry which is preliminary data.</text>
</comment>
<evidence type="ECO:0000256" key="3">
    <source>
        <dbReference type="ARBA" id="ARBA00011950"/>
    </source>
</evidence>
<proteinExistence type="inferred from homology"/>
<comment type="pathway">
    <text evidence="1">Cofactor biosynthesis; molybdopterin biosynthesis.</text>
</comment>
<feature type="region of interest" description="Disordered" evidence="13">
    <location>
        <begin position="229"/>
        <end position="250"/>
    </location>
</feature>
<dbReference type="EMBL" id="SSOB01000003">
    <property type="protein sequence ID" value="THF83738.1"/>
    <property type="molecule type" value="Genomic_DNA"/>
</dbReference>
<reference evidence="14 15" key="1">
    <citation type="submission" date="2019-04" db="EMBL/GenBank/DDBJ databases">
        <title>Cohnella sp. nov. isolated from preserved vegetables.</title>
        <authorList>
            <person name="Lin S.-Y."/>
            <person name="Hung M.-H."/>
            <person name="Young C.-C."/>
        </authorList>
    </citation>
    <scope>NUCLEOTIDE SEQUENCE [LARGE SCALE GENOMIC DNA]</scope>
    <source>
        <strain evidence="14 15">CC-MHH1044</strain>
    </source>
</reference>
<dbReference type="CDD" id="cd00756">
    <property type="entry name" value="MoaE"/>
    <property type="match status" value="1"/>
</dbReference>
<gene>
    <name evidence="14" type="ORF">E6C55_03345</name>
</gene>
<comment type="subunit">
    <text evidence="7">Heterotetramer of 2 MoaD subunits and 2 MoaE subunits. Also stable as homodimer. The enzyme changes between these two forms during catalysis.</text>
</comment>
<comment type="similarity">
    <text evidence="2">Belongs to the MoaE family.</text>
</comment>
<keyword evidence="5" id="KW-0808">Transferase</keyword>
<dbReference type="SUPFAM" id="SSF54690">
    <property type="entry name" value="Molybdopterin synthase subunit MoaE"/>
    <property type="match status" value="1"/>
</dbReference>